<evidence type="ECO:0000313" key="1">
    <source>
        <dbReference type="EMBL" id="SUE32712.1"/>
    </source>
</evidence>
<dbReference type="Proteomes" id="UP000254291">
    <property type="component" value="Unassembled WGS sequence"/>
</dbReference>
<dbReference type="EMBL" id="UGQM01000008">
    <property type="protein sequence ID" value="SUE32712.1"/>
    <property type="molecule type" value="Genomic_DNA"/>
</dbReference>
<dbReference type="AlphaFoldDB" id="A0A379MQ16"/>
<gene>
    <name evidence="1" type="ORF">NCTC10742_06076</name>
</gene>
<accession>A0A379MQ16</accession>
<protein>
    <submittedName>
        <fullName evidence="1">Uncharacterized protein</fullName>
    </submittedName>
</protein>
<sequence>MGVSAHEFVAQRQAGALPITRMGEEEVAVGADGVVAATFAAVQEARSGLAIATKVERQLLGVSILALHHLAGLKEEVAVGADGVVAATFAAVQEARSGLAIATKVERQLLGVSILALHHLAGLSAARRDATRPRSCHRLGPLDLPFKSKRYRHGSVAVPMVSRGGFIAVGSSQQRA</sequence>
<name>A0A379MQ16_9MYCO</name>
<organism evidence="1 2">
    <name type="scientific">Mycolicibacterium gilvum</name>
    <dbReference type="NCBI Taxonomy" id="1804"/>
    <lineage>
        <taxon>Bacteria</taxon>
        <taxon>Bacillati</taxon>
        <taxon>Actinomycetota</taxon>
        <taxon>Actinomycetes</taxon>
        <taxon>Mycobacteriales</taxon>
        <taxon>Mycobacteriaceae</taxon>
        <taxon>Mycolicibacterium</taxon>
    </lineage>
</organism>
<reference evidence="1 2" key="1">
    <citation type="submission" date="2018-06" db="EMBL/GenBank/DDBJ databases">
        <authorList>
            <consortium name="Pathogen Informatics"/>
            <person name="Doyle S."/>
        </authorList>
    </citation>
    <scope>NUCLEOTIDE SEQUENCE [LARGE SCALE GENOMIC DNA]</scope>
    <source>
        <strain evidence="1 2">NCTC10742</strain>
    </source>
</reference>
<proteinExistence type="predicted"/>
<evidence type="ECO:0000313" key="2">
    <source>
        <dbReference type="Proteomes" id="UP000254291"/>
    </source>
</evidence>